<evidence type="ECO:0000313" key="3">
    <source>
        <dbReference type="EMBL" id="SDT13689.1"/>
    </source>
</evidence>
<sequence>MRTPLLACLGLALTSALTVTAAGPVQARSTTSTDPTGDVRTFVLDETAEDGPIADSPSDTSEGDVVSSTLSHTRRSVRVRISYAELTSTPDSHGWYFEFRGSNGQKRVVEVATQGGQTKGYARMYRKGNGRQVCKRAIGRTVSYRDDDVLVTFPRRCMETPAQVRMSNVGYWIEDSGSDTVTFYYDDPLREGGSADDSATTFTPWVKRG</sequence>
<gene>
    <name evidence="3" type="ORF">SAMN04488570_3629</name>
</gene>
<name>A0A1H1XXQ8_9ACTN</name>
<feature type="region of interest" description="Disordered" evidence="1">
    <location>
        <begin position="48"/>
        <end position="70"/>
    </location>
</feature>
<feature type="chain" id="PRO_5038574082" description="Lipoprotein" evidence="2">
    <location>
        <begin position="22"/>
        <end position="209"/>
    </location>
</feature>
<accession>A0A1H1XXQ8</accession>
<organism evidence="3 4">
    <name type="scientific">Nocardioides scoriae</name>
    <dbReference type="NCBI Taxonomy" id="642780"/>
    <lineage>
        <taxon>Bacteria</taxon>
        <taxon>Bacillati</taxon>
        <taxon>Actinomycetota</taxon>
        <taxon>Actinomycetes</taxon>
        <taxon>Propionibacteriales</taxon>
        <taxon>Nocardioidaceae</taxon>
        <taxon>Nocardioides</taxon>
    </lineage>
</organism>
<feature type="signal peptide" evidence="2">
    <location>
        <begin position="1"/>
        <end position="21"/>
    </location>
</feature>
<evidence type="ECO:0008006" key="5">
    <source>
        <dbReference type="Google" id="ProtNLM"/>
    </source>
</evidence>
<dbReference type="EMBL" id="LT629757">
    <property type="protein sequence ID" value="SDT13689.1"/>
    <property type="molecule type" value="Genomic_DNA"/>
</dbReference>
<evidence type="ECO:0000256" key="2">
    <source>
        <dbReference type="SAM" id="SignalP"/>
    </source>
</evidence>
<dbReference type="AlphaFoldDB" id="A0A1H1XXQ8"/>
<dbReference type="RefSeq" id="WP_091732607.1">
    <property type="nucleotide sequence ID" value="NZ_LT629757.1"/>
</dbReference>
<protein>
    <recommendedName>
        <fullName evidence="5">Lipoprotein</fullName>
    </recommendedName>
</protein>
<reference evidence="4" key="1">
    <citation type="submission" date="2016-10" db="EMBL/GenBank/DDBJ databases">
        <authorList>
            <person name="Varghese N."/>
            <person name="Submissions S."/>
        </authorList>
    </citation>
    <scope>NUCLEOTIDE SEQUENCE [LARGE SCALE GENOMIC DNA]</scope>
    <source>
        <strain evidence="4">DSM 22127</strain>
    </source>
</reference>
<dbReference type="Proteomes" id="UP000198859">
    <property type="component" value="Chromosome I"/>
</dbReference>
<proteinExistence type="predicted"/>
<dbReference type="OrthoDB" id="3790986at2"/>
<dbReference type="STRING" id="642780.SAMN04488570_3629"/>
<evidence type="ECO:0000256" key="1">
    <source>
        <dbReference type="SAM" id="MobiDB-lite"/>
    </source>
</evidence>
<keyword evidence="4" id="KW-1185">Reference proteome</keyword>
<keyword evidence="2" id="KW-0732">Signal</keyword>
<evidence type="ECO:0000313" key="4">
    <source>
        <dbReference type="Proteomes" id="UP000198859"/>
    </source>
</evidence>